<sequence>MPVVTQPYEVLLDFTNDTHDCATIQLLRDYGRNTSAVVLLHPGDSVTLVLDAGSVYKYALKTHSKVANVSARGWRDIRCDISQLFAGMPPSWSSQRSSPSPPTNGVMVDRVWRDYRFNVWNDQVCSDDFLISVSSSLTCAMK</sequence>
<evidence type="ECO:0000313" key="1">
    <source>
        <dbReference type="EMBL" id="KAH7931031.1"/>
    </source>
</evidence>
<proteinExistence type="predicted"/>
<evidence type="ECO:0000313" key="2">
    <source>
        <dbReference type="Proteomes" id="UP000790709"/>
    </source>
</evidence>
<dbReference type="EMBL" id="MU266328">
    <property type="protein sequence ID" value="KAH7931031.1"/>
    <property type="molecule type" value="Genomic_DNA"/>
</dbReference>
<keyword evidence="2" id="KW-1185">Reference proteome</keyword>
<accession>A0ACB8BZG9</accession>
<reference evidence="1" key="1">
    <citation type="journal article" date="2021" name="New Phytol.">
        <title>Evolutionary innovations through gain and loss of genes in the ectomycorrhizal Boletales.</title>
        <authorList>
            <person name="Wu G."/>
            <person name="Miyauchi S."/>
            <person name="Morin E."/>
            <person name="Kuo A."/>
            <person name="Drula E."/>
            <person name="Varga T."/>
            <person name="Kohler A."/>
            <person name="Feng B."/>
            <person name="Cao Y."/>
            <person name="Lipzen A."/>
            <person name="Daum C."/>
            <person name="Hundley H."/>
            <person name="Pangilinan J."/>
            <person name="Johnson J."/>
            <person name="Barry K."/>
            <person name="LaButti K."/>
            <person name="Ng V."/>
            <person name="Ahrendt S."/>
            <person name="Min B."/>
            <person name="Choi I.G."/>
            <person name="Park H."/>
            <person name="Plett J.M."/>
            <person name="Magnuson J."/>
            <person name="Spatafora J.W."/>
            <person name="Nagy L.G."/>
            <person name="Henrissat B."/>
            <person name="Grigoriev I.V."/>
            <person name="Yang Z.L."/>
            <person name="Xu J."/>
            <person name="Martin F.M."/>
        </authorList>
    </citation>
    <scope>NUCLEOTIDE SEQUENCE</scope>
    <source>
        <strain evidence="1">KUC20120723A-06</strain>
    </source>
</reference>
<name>A0ACB8BZG9_9AGAM</name>
<dbReference type="Proteomes" id="UP000790709">
    <property type="component" value="Unassembled WGS sequence"/>
</dbReference>
<protein>
    <submittedName>
        <fullName evidence="1">Uncharacterized protein</fullName>
    </submittedName>
</protein>
<comment type="caution">
    <text evidence="1">The sequence shown here is derived from an EMBL/GenBank/DDBJ whole genome shotgun (WGS) entry which is preliminary data.</text>
</comment>
<organism evidence="1 2">
    <name type="scientific">Leucogyrophana mollusca</name>
    <dbReference type="NCBI Taxonomy" id="85980"/>
    <lineage>
        <taxon>Eukaryota</taxon>
        <taxon>Fungi</taxon>
        <taxon>Dikarya</taxon>
        <taxon>Basidiomycota</taxon>
        <taxon>Agaricomycotina</taxon>
        <taxon>Agaricomycetes</taxon>
        <taxon>Agaricomycetidae</taxon>
        <taxon>Boletales</taxon>
        <taxon>Boletales incertae sedis</taxon>
        <taxon>Leucogyrophana</taxon>
    </lineage>
</organism>
<gene>
    <name evidence="1" type="ORF">BV22DRAFT_999301</name>
</gene>